<evidence type="ECO:0000256" key="2">
    <source>
        <dbReference type="SAM" id="Phobius"/>
    </source>
</evidence>
<dbReference type="InterPro" id="IPR027381">
    <property type="entry name" value="LytR/CpsA/Psr_C"/>
</dbReference>
<evidence type="ECO:0000313" key="5">
    <source>
        <dbReference type="Proteomes" id="UP000595895"/>
    </source>
</evidence>
<name>A0A7T7S1R0_9ACTO</name>
<dbReference type="KEGG" id="awe:JG540_01070"/>
<feature type="region of interest" description="Disordered" evidence="1">
    <location>
        <begin position="68"/>
        <end position="115"/>
    </location>
</feature>
<dbReference type="Pfam" id="PF13399">
    <property type="entry name" value="LytR_C"/>
    <property type="match status" value="1"/>
</dbReference>
<keyword evidence="5" id="KW-1185">Reference proteome</keyword>
<evidence type="ECO:0000256" key="1">
    <source>
        <dbReference type="SAM" id="MobiDB-lite"/>
    </source>
</evidence>
<proteinExistence type="predicted"/>
<dbReference type="Gene3D" id="3.30.70.2390">
    <property type="match status" value="1"/>
</dbReference>
<dbReference type="Proteomes" id="UP000595895">
    <property type="component" value="Chromosome"/>
</dbReference>
<dbReference type="EMBL" id="CP066802">
    <property type="protein sequence ID" value="QQM67528.1"/>
    <property type="molecule type" value="Genomic_DNA"/>
</dbReference>
<dbReference type="AlphaFoldDB" id="A0A7T7S1R0"/>
<evidence type="ECO:0000313" key="4">
    <source>
        <dbReference type="EMBL" id="QQM67528.1"/>
    </source>
</evidence>
<keyword evidence="2" id="KW-0472">Membrane</keyword>
<evidence type="ECO:0000259" key="3">
    <source>
        <dbReference type="Pfam" id="PF13399"/>
    </source>
</evidence>
<dbReference type="RefSeq" id="WP_200276192.1">
    <property type="nucleotide sequence ID" value="NZ_CP066802.1"/>
</dbReference>
<accession>A0A7T7S1R0</accession>
<organism evidence="4 5">
    <name type="scientific">Actinomyces weissii</name>
    <dbReference type="NCBI Taxonomy" id="675090"/>
    <lineage>
        <taxon>Bacteria</taxon>
        <taxon>Bacillati</taxon>
        <taxon>Actinomycetota</taxon>
        <taxon>Actinomycetes</taxon>
        <taxon>Actinomycetales</taxon>
        <taxon>Actinomycetaceae</taxon>
        <taxon>Actinomyces</taxon>
    </lineage>
</organism>
<reference evidence="4 5" key="1">
    <citation type="submission" date="2020-12" db="EMBL/GenBank/DDBJ databases">
        <authorList>
            <person name="Zhou J."/>
        </authorList>
    </citation>
    <scope>NUCLEOTIDE SEQUENCE [LARGE SCALE GENOMIC DNA]</scope>
    <source>
        <strain evidence="4 5">CCUG 61299</strain>
    </source>
</reference>
<feature type="transmembrane region" description="Helical" evidence="2">
    <location>
        <begin position="34"/>
        <end position="56"/>
    </location>
</feature>
<sequence length="208" mass="21171">MSQYSYSPDEFDADEDGVTPVGVHRAQLPAWRSWLPLLLVIVIAPMLAWGAVTLLGGAAGGKPAAKATSVAQVPETEAPQEPGPAPTTEVGQVAPGTGSAEPTDGGSKASGSTDFTLGVTVHNGTTVSGLAGRTGDRLRNAGYTSVTVSQGIYSATDPQVTTVFYGSDANLASAQAIAQTLGIDNVVRSTDATGSNPLVVVLRSDFQE</sequence>
<gene>
    <name evidence="4" type="ORF">JG540_01070</name>
</gene>
<protein>
    <submittedName>
        <fullName evidence="4">LytR C-terminal domain-containing protein</fullName>
    </submittedName>
</protein>
<keyword evidence="2" id="KW-1133">Transmembrane helix</keyword>
<feature type="domain" description="LytR/CpsA/Psr regulator C-terminal" evidence="3">
    <location>
        <begin position="118"/>
        <end position="206"/>
    </location>
</feature>
<keyword evidence="2" id="KW-0812">Transmembrane</keyword>